<proteinExistence type="predicted"/>
<comment type="caution">
    <text evidence="1">The sequence shown here is derived from an EMBL/GenBank/DDBJ whole genome shotgun (WGS) entry which is preliminary data.</text>
</comment>
<evidence type="ECO:0000313" key="2">
    <source>
        <dbReference type="Proteomes" id="UP001529510"/>
    </source>
</evidence>
<evidence type="ECO:0000313" key="1">
    <source>
        <dbReference type="EMBL" id="KAL0201185.1"/>
    </source>
</evidence>
<protein>
    <submittedName>
        <fullName evidence="1">Uncharacterized protein</fullName>
    </submittedName>
</protein>
<keyword evidence="2" id="KW-1185">Reference proteome</keyword>
<feature type="non-terminal residue" evidence="1">
    <location>
        <position position="58"/>
    </location>
</feature>
<dbReference type="AlphaFoldDB" id="A0ABD0RV75"/>
<gene>
    <name evidence="1" type="ORF">M9458_004372</name>
</gene>
<accession>A0ABD0RV75</accession>
<reference evidence="1 2" key="1">
    <citation type="submission" date="2024-05" db="EMBL/GenBank/DDBJ databases">
        <title>Genome sequencing and assembly of Indian major carp, Cirrhinus mrigala (Hamilton, 1822).</title>
        <authorList>
            <person name="Mohindra V."/>
            <person name="Chowdhury L.M."/>
            <person name="Lal K."/>
            <person name="Jena J.K."/>
        </authorList>
    </citation>
    <scope>NUCLEOTIDE SEQUENCE [LARGE SCALE GENOMIC DNA]</scope>
    <source>
        <strain evidence="1">CM1030</strain>
        <tissue evidence="1">Blood</tissue>
    </source>
</reference>
<dbReference type="Proteomes" id="UP001529510">
    <property type="component" value="Unassembled WGS sequence"/>
</dbReference>
<organism evidence="1 2">
    <name type="scientific">Cirrhinus mrigala</name>
    <name type="common">Mrigala</name>
    <dbReference type="NCBI Taxonomy" id="683832"/>
    <lineage>
        <taxon>Eukaryota</taxon>
        <taxon>Metazoa</taxon>
        <taxon>Chordata</taxon>
        <taxon>Craniata</taxon>
        <taxon>Vertebrata</taxon>
        <taxon>Euteleostomi</taxon>
        <taxon>Actinopterygii</taxon>
        <taxon>Neopterygii</taxon>
        <taxon>Teleostei</taxon>
        <taxon>Ostariophysi</taxon>
        <taxon>Cypriniformes</taxon>
        <taxon>Cyprinidae</taxon>
        <taxon>Labeoninae</taxon>
        <taxon>Labeonini</taxon>
        <taxon>Cirrhinus</taxon>
    </lineage>
</organism>
<dbReference type="EMBL" id="JAMKFB020000002">
    <property type="protein sequence ID" value="KAL0201185.1"/>
    <property type="molecule type" value="Genomic_DNA"/>
</dbReference>
<feature type="non-terminal residue" evidence="1">
    <location>
        <position position="1"/>
    </location>
</feature>
<sequence>VIVDSMVSLCRELCPLSCAAAECLSPPLSSISERVSIPRSSIRTALMERAAQDINRAL</sequence>
<name>A0ABD0RV75_CIRMR</name>